<dbReference type="Proteomes" id="UP000192501">
    <property type="component" value="Unassembled WGS sequence"/>
</dbReference>
<keyword evidence="1" id="KW-0472">Membrane</keyword>
<accession>A0A1X0QHH1</accession>
<keyword evidence="1" id="KW-1133">Transmembrane helix</keyword>
<organism evidence="2 3">
    <name type="scientific">Hepatospora eriocheir</name>
    <dbReference type="NCBI Taxonomy" id="1081669"/>
    <lineage>
        <taxon>Eukaryota</taxon>
        <taxon>Fungi</taxon>
        <taxon>Fungi incertae sedis</taxon>
        <taxon>Microsporidia</taxon>
        <taxon>Hepatosporidae</taxon>
        <taxon>Hepatospora</taxon>
    </lineage>
</organism>
<comment type="caution">
    <text evidence="2">The sequence shown here is derived from an EMBL/GenBank/DDBJ whole genome shotgun (WGS) entry which is preliminary data.</text>
</comment>
<sequence>MNIKNVNFYKDRGFTKLLVLISYTLFRSTYFYKLIILIRNKSYTILFKVRNFIYELRNE</sequence>
<name>A0A1X0QHH1_9MICR</name>
<dbReference type="AlphaFoldDB" id="A0A1X0QHH1"/>
<proteinExistence type="predicted"/>
<dbReference type="EMBL" id="LTAI01000261">
    <property type="protein sequence ID" value="ORD99220.1"/>
    <property type="molecule type" value="Genomic_DNA"/>
</dbReference>
<gene>
    <name evidence="2" type="ORF">A0H76_1209</name>
</gene>
<dbReference type="VEuPathDB" id="MicrosporidiaDB:A0H76_1209"/>
<protein>
    <submittedName>
        <fullName evidence="2">Uncharacterized protein</fullName>
    </submittedName>
</protein>
<reference evidence="2 3" key="1">
    <citation type="journal article" date="2017" name="Environ. Microbiol.">
        <title>Decay of the glycolytic pathway and adaptation to intranuclear parasitism within Enterocytozoonidae microsporidia.</title>
        <authorList>
            <person name="Wiredu Boakye D."/>
            <person name="Jaroenlak P."/>
            <person name="Prachumwat A."/>
            <person name="Williams T.A."/>
            <person name="Bateman K.S."/>
            <person name="Itsathitphaisarn O."/>
            <person name="Sritunyalucksana K."/>
            <person name="Paszkiewicz K.H."/>
            <person name="Moore K.A."/>
            <person name="Stentiford G.D."/>
            <person name="Williams B.A."/>
        </authorList>
    </citation>
    <scope>NUCLEOTIDE SEQUENCE [LARGE SCALE GENOMIC DNA]</scope>
    <source>
        <strain evidence="3">canceri</strain>
    </source>
</reference>
<evidence type="ECO:0000256" key="1">
    <source>
        <dbReference type="SAM" id="Phobius"/>
    </source>
</evidence>
<feature type="transmembrane region" description="Helical" evidence="1">
    <location>
        <begin position="20"/>
        <end position="38"/>
    </location>
</feature>
<evidence type="ECO:0000313" key="2">
    <source>
        <dbReference type="EMBL" id="ORD99220.1"/>
    </source>
</evidence>
<keyword evidence="1" id="KW-0812">Transmembrane</keyword>
<evidence type="ECO:0000313" key="3">
    <source>
        <dbReference type="Proteomes" id="UP000192501"/>
    </source>
</evidence>